<gene>
    <name evidence="2" type="ORF">Tci_845372</name>
</gene>
<accession>A0A699QLZ0</accession>
<feature type="region of interest" description="Disordered" evidence="1">
    <location>
        <begin position="1"/>
        <end position="71"/>
    </location>
</feature>
<dbReference type="AlphaFoldDB" id="A0A699QLZ0"/>
<comment type="caution">
    <text evidence="2">The sequence shown here is derived from an EMBL/GenBank/DDBJ whole genome shotgun (WGS) entry which is preliminary data.</text>
</comment>
<evidence type="ECO:0000313" key="2">
    <source>
        <dbReference type="EMBL" id="GFC73402.1"/>
    </source>
</evidence>
<dbReference type="EMBL" id="BKCJ011042356">
    <property type="protein sequence ID" value="GFC73402.1"/>
    <property type="molecule type" value="Genomic_DNA"/>
</dbReference>
<name>A0A699QLZ0_TANCI</name>
<reference evidence="2" key="1">
    <citation type="journal article" date="2019" name="Sci. Rep.">
        <title>Draft genome of Tanacetum cinerariifolium, the natural source of mosquito coil.</title>
        <authorList>
            <person name="Yamashiro T."/>
            <person name="Shiraishi A."/>
            <person name="Satake H."/>
            <person name="Nakayama K."/>
        </authorList>
    </citation>
    <scope>NUCLEOTIDE SEQUENCE</scope>
</reference>
<organism evidence="2">
    <name type="scientific">Tanacetum cinerariifolium</name>
    <name type="common">Dalmatian daisy</name>
    <name type="synonym">Chrysanthemum cinerariifolium</name>
    <dbReference type="NCBI Taxonomy" id="118510"/>
    <lineage>
        <taxon>Eukaryota</taxon>
        <taxon>Viridiplantae</taxon>
        <taxon>Streptophyta</taxon>
        <taxon>Embryophyta</taxon>
        <taxon>Tracheophyta</taxon>
        <taxon>Spermatophyta</taxon>
        <taxon>Magnoliopsida</taxon>
        <taxon>eudicotyledons</taxon>
        <taxon>Gunneridae</taxon>
        <taxon>Pentapetalae</taxon>
        <taxon>asterids</taxon>
        <taxon>campanulids</taxon>
        <taxon>Asterales</taxon>
        <taxon>Asteraceae</taxon>
        <taxon>Asteroideae</taxon>
        <taxon>Anthemideae</taxon>
        <taxon>Anthemidinae</taxon>
        <taxon>Tanacetum</taxon>
    </lineage>
</organism>
<feature type="compositionally biased region" description="Low complexity" evidence="1">
    <location>
        <begin position="28"/>
        <end position="54"/>
    </location>
</feature>
<evidence type="ECO:0000256" key="1">
    <source>
        <dbReference type="SAM" id="MobiDB-lite"/>
    </source>
</evidence>
<feature type="non-terminal residue" evidence="2">
    <location>
        <position position="1"/>
    </location>
</feature>
<sequence length="152" mass="16959">EEKKDTEDPGNEDIEALITEEPRVNQENDSVNSTNRVNDVSSNVNAASNEVNSVGRKSSIELPDDPNMPELEDISIFEDSNEKKIGAGVNLNNLESTFQVSPISITRIYKDHPFQQVIGDLHSTPQTRRMSKNLEARGLVSTVDQRTNHKDL</sequence>
<protein>
    <submittedName>
        <fullName evidence="2">Uncharacterized protein</fullName>
    </submittedName>
</protein>
<proteinExistence type="predicted"/>